<proteinExistence type="predicted"/>
<dbReference type="PANTHER" id="PTHR43737:SF1">
    <property type="entry name" value="DUF1501 DOMAIN-CONTAINING PROTEIN"/>
    <property type="match status" value="1"/>
</dbReference>
<accession>A0ABM7RLQ5</accession>
<organism evidence="5 6">
    <name type="scientific">Haloferula helveola</name>
    <dbReference type="NCBI Taxonomy" id="490095"/>
    <lineage>
        <taxon>Bacteria</taxon>
        <taxon>Pseudomonadati</taxon>
        <taxon>Verrucomicrobiota</taxon>
        <taxon>Verrucomicrobiia</taxon>
        <taxon>Verrucomicrobiales</taxon>
        <taxon>Verrucomicrobiaceae</taxon>
        <taxon>Haloferula</taxon>
    </lineage>
</organism>
<dbReference type="SMART" id="SM00754">
    <property type="entry name" value="CHRD"/>
    <property type="match status" value="1"/>
</dbReference>
<evidence type="ECO:0000313" key="5">
    <source>
        <dbReference type="EMBL" id="BCX48075.1"/>
    </source>
</evidence>
<dbReference type="InterPro" id="IPR014917">
    <property type="entry name" value="DUF1800"/>
</dbReference>
<dbReference type="EMBL" id="AP024702">
    <property type="protein sequence ID" value="BCX48075.1"/>
    <property type="molecule type" value="Genomic_DNA"/>
</dbReference>
<keyword evidence="2" id="KW-1015">Disulfide bond</keyword>
<dbReference type="InterPro" id="IPR013320">
    <property type="entry name" value="ConA-like_dom_sf"/>
</dbReference>
<reference evidence="5 6" key="1">
    <citation type="submission" date="2021-06" db="EMBL/GenBank/DDBJ databases">
        <title>Complete genome of Haloferula helveola possessing various polysaccharide degrading enzymes.</title>
        <authorList>
            <person name="Takami H."/>
            <person name="Huang C."/>
            <person name="Hamasaki K."/>
        </authorList>
    </citation>
    <scope>NUCLEOTIDE SEQUENCE [LARGE SCALE GENOMIC DNA]</scope>
    <source>
        <strain evidence="5 6">CN-1</strain>
    </source>
</reference>
<evidence type="ECO:0008006" key="7">
    <source>
        <dbReference type="Google" id="ProtNLM"/>
    </source>
</evidence>
<dbReference type="InterPro" id="IPR001791">
    <property type="entry name" value="Laminin_G"/>
</dbReference>
<dbReference type="Pfam" id="PF08811">
    <property type="entry name" value="DUF1800"/>
    <property type="match status" value="1"/>
</dbReference>
<evidence type="ECO:0000259" key="4">
    <source>
        <dbReference type="SMART" id="SM00754"/>
    </source>
</evidence>
<gene>
    <name evidence="5" type="ORF">HAHE_19830</name>
</gene>
<keyword evidence="1" id="KW-0732">Signal</keyword>
<feature type="domain" description="LamG-like jellyroll fold" evidence="3">
    <location>
        <begin position="59"/>
        <end position="204"/>
    </location>
</feature>
<dbReference type="Pfam" id="PF13385">
    <property type="entry name" value="Laminin_G_3"/>
    <property type="match status" value="1"/>
</dbReference>
<keyword evidence="6" id="KW-1185">Reference proteome</keyword>
<dbReference type="InterPro" id="IPR006558">
    <property type="entry name" value="LamG-like"/>
</dbReference>
<dbReference type="InterPro" id="IPR010895">
    <property type="entry name" value="CHRD"/>
</dbReference>
<dbReference type="SMART" id="SM00560">
    <property type="entry name" value="LamGL"/>
    <property type="match status" value="1"/>
</dbReference>
<protein>
    <recommendedName>
        <fullName evidence="7">LamG-like jellyroll fold domain-containing protein</fullName>
    </recommendedName>
</protein>
<evidence type="ECO:0000259" key="3">
    <source>
        <dbReference type="SMART" id="SM00560"/>
    </source>
</evidence>
<feature type="domain" description="CHRD" evidence="4">
    <location>
        <begin position="418"/>
        <end position="551"/>
    </location>
</feature>
<sequence length="1240" mass="133106">MHYQLNGSSLEARGLGKGTLQGFGADPFVPGRIGSKALRFSSVGQAVALPSFYSNGGHRDVSVSVWVKTVVGTDQVIVSYDTDKFWQLGIDGPVAGPGQIGFSVQTNAGLRELASTTPVNDGLWHHVLAVFNGYGESMQIFIDGTLDADLAVPGSTSFGTGEKRFGYLGVGSKAPELGGETGPHQWFRGDLDDVRVYSSAITPAQVNAIFTEDPSPAADATRAPADTDADGIANEWEVLHGLDPNNPADADTQTPDAEGAAIGATYLQQYRAGADPSVDNDYTPPSPMPVVGVEVVTADAYELEGTVGVFRITATGGSGPAVPVFFTLGTSSDPGEGHSDPSDYEVTDAADNPLEGFIMLNPAGGSADVRIHPVQDTTAEYPEVVELTIDSSSDYVRGGLSSGRCLIMDATDIPENVTTFKAVFTPERGAATTASGFATLTINGPKTEASFYSTYGGLSSTQTNQHIHHVAESAPGVPNFNAGGPVIEPLSMTDPHDGVAAPLHTWTIRDTGGYSAQDLVDSLFRQNGLSLYCNVHTLNNGGGEIWGFLEEFTGAVALSAEETAAYESAAGAASLPAGAALLRDVARFLTQTTWGPRMADINALYTEITTNPVYDKGDGTYDQLAAYQQWMTDQLALDQTRLYDYVWALDEYEFHGHRFARTGGEDGEGATRRLNPVQGYEPQATNFEGSMWTLFCYSHDQFRQRIALAFSEIWVISRLEGTVNSRHYGAASYWDALADHADGEWRDLIEYVSKSPMMGQYLSHLKNQTIKDTGGNILVFPDENYAREIQQLFSIGLLELLPDGRVRLGGDGQPIQTYTNTDIENLARVFTGWSFSQYETNSGDVVNNTNFNQGSGNRYLPQLQWTSPMKCFDASIGQNRHDTDEKVYLGQTFPAGQNGQQDLDQALDLLMAHPNTAPFLSSLLIKRFTTSNPSPAYVYRVANVFNGGTNHQSGSGMVDAGGTFGDMEKVIRAIILDPEVRDLEIADNRIDAGKSKEPALVVAHAIRALNAQSRIPLEILTRLESGPDYTVNPGSGNLIPLPVTGEDGAWPAQDYPSDQFDNFPPDASIIHFTSRTPTFGQSPMSAPSVFNFFLPDYSPGGGLGIAGLSAPELQLATETQVVDAVNYTENLVHTPGYIDATGLEGFANADDYVRADFSEYVAAYNGASGTVVDKAEALVDYLDLVFAAGALKADYGSDPSPENPRQYVINTVLNTNEGTLEKVKNALYLIVHSPAGLSQR</sequence>
<name>A0ABM7RLQ5_9BACT</name>
<dbReference type="Pfam" id="PF07452">
    <property type="entry name" value="CHRD"/>
    <property type="match status" value="1"/>
</dbReference>
<dbReference type="SUPFAM" id="SSF49899">
    <property type="entry name" value="Concanavalin A-like lectins/glucanases"/>
    <property type="match status" value="1"/>
</dbReference>
<dbReference type="CDD" id="cd00110">
    <property type="entry name" value="LamG"/>
    <property type="match status" value="1"/>
</dbReference>
<evidence type="ECO:0000256" key="1">
    <source>
        <dbReference type="ARBA" id="ARBA00022729"/>
    </source>
</evidence>
<evidence type="ECO:0000313" key="6">
    <source>
        <dbReference type="Proteomes" id="UP001374893"/>
    </source>
</evidence>
<dbReference type="Gene3D" id="2.60.120.200">
    <property type="match status" value="1"/>
</dbReference>
<dbReference type="Proteomes" id="UP001374893">
    <property type="component" value="Chromosome"/>
</dbReference>
<evidence type="ECO:0000256" key="2">
    <source>
        <dbReference type="ARBA" id="ARBA00023157"/>
    </source>
</evidence>
<dbReference type="PANTHER" id="PTHR43737">
    <property type="entry name" value="BLL7424 PROTEIN"/>
    <property type="match status" value="1"/>
</dbReference>